<proteinExistence type="predicted"/>
<evidence type="ECO:0008006" key="3">
    <source>
        <dbReference type="Google" id="ProtNLM"/>
    </source>
</evidence>
<dbReference type="OrthoDB" id="2788229at2759"/>
<dbReference type="InParanoid" id="A0A067PXN0"/>
<protein>
    <recommendedName>
        <fullName evidence="3">F-box domain-containing protein</fullName>
    </recommendedName>
</protein>
<sequence>MSLDQPPVLPQELVDNIIDHLYSDTLTLRACALTSRRWLHTARYHIFHRISIRIDVDLTRLLHLLQNSPHIPPYIHILSLIGRQNNRIQNYLLLQQLLPNIDELILQCFELFDTCDEFLDLFYNHFTGIKSLQLLGCTLGNANYLVDLLSAKPNLESILLRYNTVHYLPDPSNPVKRRALPQLKSISTDSLFTRDPTIEKTLIHGSFPCLHTLDLEPVKVLNLNDFESVTALLKKVSPTLVNLSIPLRIATIQDTMFEQIQRLNTFSNIPQLRSLYLYNLKLDKESTSGLLPLILSQLQPSSLNIQYILVECACDIDVETIEDFNHVQWTQIDEMFHHPHFGSLKVVMFQIRTRSGPPDSGVRAFGNDFRDHLPYLKNRGVLRVVLKRGQIRHW</sequence>
<dbReference type="InterPro" id="IPR032675">
    <property type="entry name" value="LRR_dom_sf"/>
</dbReference>
<dbReference type="Proteomes" id="UP000027265">
    <property type="component" value="Unassembled WGS sequence"/>
</dbReference>
<gene>
    <name evidence="1" type="ORF">JAAARDRAFT_675253</name>
</gene>
<dbReference type="HOGENOM" id="CLU_036316_4_1_1"/>
<organism evidence="1 2">
    <name type="scientific">Jaapia argillacea MUCL 33604</name>
    <dbReference type="NCBI Taxonomy" id="933084"/>
    <lineage>
        <taxon>Eukaryota</taxon>
        <taxon>Fungi</taxon>
        <taxon>Dikarya</taxon>
        <taxon>Basidiomycota</taxon>
        <taxon>Agaricomycotina</taxon>
        <taxon>Agaricomycetes</taxon>
        <taxon>Agaricomycetidae</taxon>
        <taxon>Jaapiales</taxon>
        <taxon>Jaapiaceae</taxon>
        <taxon>Jaapia</taxon>
    </lineage>
</organism>
<evidence type="ECO:0000313" key="1">
    <source>
        <dbReference type="EMBL" id="KDQ58645.1"/>
    </source>
</evidence>
<dbReference type="Gene3D" id="3.80.10.10">
    <property type="entry name" value="Ribonuclease Inhibitor"/>
    <property type="match status" value="1"/>
</dbReference>
<keyword evidence="2" id="KW-1185">Reference proteome</keyword>
<dbReference type="SUPFAM" id="SSF81383">
    <property type="entry name" value="F-box domain"/>
    <property type="match status" value="1"/>
</dbReference>
<evidence type="ECO:0000313" key="2">
    <source>
        <dbReference type="Proteomes" id="UP000027265"/>
    </source>
</evidence>
<reference evidence="2" key="1">
    <citation type="journal article" date="2014" name="Proc. Natl. Acad. Sci. U.S.A.">
        <title>Extensive sampling of basidiomycete genomes demonstrates inadequacy of the white-rot/brown-rot paradigm for wood decay fungi.</title>
        <authorList>
            <person name="Riley R."/>
            <person name="Salamov A.A."/>
            <person name="Brown D.W."/>
            <person name="Nagy L.G."/>
            <person name="Floudas D."/>
            <person name="Held B.W."/>
            <person name="Levasseur A."/>
            <person name="Lombard V."/>
            <person name="Morin E."/>
            <person name="Otillar R."/>
            <person name="Lindquist E.A."/>
            <person name="Sun H."/>
            <person name="LaButti K.M."/>
            <person name="Schmutz J."/>
            <person name="Jabbour D."/>
            <person name="Luo H."/>
            <person name="Baker S.E."/>
            <person name="Pisabarro A.G."/>
            <person name="Walton J.D."/>
            <person name="Blanchette R.A."/>
            <person name="Henrissat B."/>
            <person name="Martin F."/>
            <person name="Cullen D."/>
            <person name="Hibbett D.S."/>
            <person name="Grigoriev I.V."/>
        </authorList>
    </citation>
    <scope>NUCLEOTIDE SEQUENCE [LARGE SCALE GENOMIC DNA]</scope>
    <source>
        <strain evidence="2">MUCL 33604</strain>
    </source>
</reference>
<dbReference type="InterPro" id="IPR036047">
    <property type="entry name" value="F-box-like_dom_sf"/>
</dbReference>
<name>A0A067PXN0_9AGAM</name>
<dbReference type="SUPFAM" id="SSF52058">
    <property type="entry name" value="L domain-like"/>
    <property type="match status" value="1"/>
</dbReference>
<accession>A0A067PXN0</accession>
<dbReference type="EMBL" id="KL197717">
    <property type="protein sequence ID" value="KDQ58645.1"/>
    <property type="molecule type" value="Genomic_DNA"/>
</dbReference>
<dbReference type="STRING" id="933084.A0A067PXN0"/>
<dbReference type="AlphaFoldDB" id="A0A067PXN0"/>